<gene>
    <name evidence="2" type="ORF">C7460_101372</name>
</gene>
<evidence type="ECO:0000313" key="3">
    <source>
        <dbReference type="Proteomes" id="UP000256779"/>
    </source>
</evidence>
<comment type="caution">
    <text evidence="2">The sequence shown here is derived from an EMBL/GenBank/DDBJ whole genome shotgun (WGS) entry which is preliminary data.</text>
</comment>
<dbReference type="Pfam" id="PF07332">
    <property type="entry name" value="Phage_holin_3_6"/>
    <property type="match status" value="1"/>
</dbReference>
<dbReference type="AlphaFoldDB" id="A0A3D9LJ67"/>
<keyword evidence="1" id="KW-1133">Transmembrane helix</keyword>
<keyword evidence="1" id="KW-0472">Membrane</keyword>
<reference evidence="2 3" key="1">
    <citation type="submission" date="2018-07" db="EMBL/GenBank/DDBJ databases">
        <title>Genomic Encyclopedia of Type Strains, Phase IV (KMG-IV): sequencing the most valuable type-strain genomes for metagenomic binning, comparative biology and taxonomic classification.</title>
        <authorList>
            <person name="Goeker M."/>
        </authorList>
    </citation>
    <scope>NUCLEOTIDE SEQUENCE [LARGE SCALE GENOMIC DNA]</scope>
    <source>
        <strain evidence="2 3">DSM 4134</strain>
    </source>
</reference>
<organism evidence="2 3">
    <name type="scientific">Marinoscillum furvescens DSM 4134</name>
    <dbReference type="NCBI Taxonomy" id="1122208"/>
    <lineage>
        <taxon>Bacteria</taxon>
        <taxon>Pseudomonadati</taxon>
        <taxon>Bacteroidota</taxon>
        <taxon>Cytophagia</taxon>
        <taxon>Cytophagales</taxon>
        <taxon>Reichenbachiellaceae</taxon>
        <taxon>Marinoscillum</taxon>
    </lineage>
</organism>
<keyword evidence="1" id="KW-0812">Transmembrane</keyword>
<sequence length="117" mass="13351">MSIINNLVDKLSEYIRIKGEKLKLDIIAQVSRLLAHFVAFMTLAIIGLFLLVFLSLALSSYLNYLLDSPHYGYLIVSGFYLVVFVVILLLLRSNRIQQWLEVLFVNLSENISDDGEV</sequence>
<evidence type="ECO:0000313" key="2">
    <source>
        <dbReference type="EMBL" id="REE05853.1"/>
    </source>
</evidence>
<evidence type="ECO:0000256" key="1">
    <source>
        <dbReference type="SAM" id="Phobius"/>
    </source>
</evidence>
<feature type="transmembrane region" description="Helical" evidence="1">
    <location>
        <begin position="33"/>
        <end position="58"/>
    </location>
</feature>
<dbReference type="EMBL" id="QREG01000001">
    <property type="protein sequence ID" value="REE05853.1"/>
    <property type="molecule type" value="Genomic_DNA"/>
</dbReference>
<accession>A0A3D9LJ67</accession>
<feature type="transmembrane region" description="Helical" evidence="1">
    <location>
        <begin position="70"/>
        <end position="91"/>
    </location>
</feature>
<keyword evidence="3" id="KW-1185">Reference proteome</keyword>
<dbReference type="InterPro" id="IPR009937">
    <property type="entry name" value="Phage_holin_3_6"/>
</dbReference>
<dbReference type="Proteomes" id="UP000256779">
    <property type="component" value="Unassembled WGS sequence"/>
</dbReference>
<protein>
    <submittedName>
        <fullName evidence="2">Putative superfamily III holin-X</fullName>
    </submittedName>
</protein>
<proteinExistence type="predicted"/>
<name>A0A3D9LJ67_MARFU</name>
<dbReference type="RefSeq" id="WP_115866350.1">
    <property type="nucleotide sequence ID" value="NZ_QREG01000001.1"/>
</dbReference>